<dbReference type="GO" id="GO:0003677">
    <property type="term" value="F:DNA binding"/>
    <property type="evidence" value="ECO:0007669"/>
    <property type="project" value="InterPro"/>
</dbReference>
<sequence>MTAGRNINTKSQDWGTPPIYVEAVKKVFVGKIALDPCSSEYSVVNADVEYLPPHYNGLKDSWNFPTIYVNPPYGINKPNGTSIKSWLVRCVKANQQHGAEVLALIPVATNTGHWKKSIFGKAAAVCFLYDTRLKFLENGKNGGKGAPMACAMVYWGAHYDKFYEVFINHGAVVDIRPLEGEVIGPERKERQQTLLKKW</sequence>
<gene>
    <name evidence="1" type="ORF">DIAAKJNI_00431</name>
</gene>
<organism evidence="1 2">
    <name type="scientific">Candidatus Argoarchaeum ethanivorans</name>
    <dbReference type="NCBI Taxonomy" id="2608793"/>
    <lineage>
        <taxon>Archaea</taxon>
        <taxon>Methanobacteriati</taxon>
        <taxon>Methanobacteriota</taxon>
        <taxon>Stenosarchaea group</taxon>
        <taxon>Methanomicrobia</taxon>
        <taxon>Methanosarcinales</taxon>
        <taxon>Methanosarcinales incertae sedis</taxon>
        <taxon>GOM Arc I cluster</taxon>
        <taxon>Candidatus Argoarchaeum</taxon>
    </lineage>
</organism>
<dbReference type="Pfam" id="PF05869">
    <property type="entry name" value="Dam"/>
    <property type="match status" value="1"/>
</dbReference>
<dbReference type="AlphaFoldDB" id="A0A811TET9"/>
<dbReference type="EMBL" id="CAJHIQ010000023">
    <property type="protein sequence ID" value="CAD6493027.1"/>
    <property type="molecule type" value="Genomic_DNA"/>
</dbReference>
<dbReference type="Proteomes" id="UP000639006">
    <property type="component" value="Unassembled WGS sequence"/>
</dbReference>
<dbReference type="InterPro" id="IPR008593">
    <property type="entry name" value="Dam_MeTrfase"/>
</dbReference>
<protein>
    <submittedName>
        <fullName evidence="1">DNA N-6-adenine-methyltransferase (Dam)</fullName>
    </submittedName>
</protein>
<comment type="caution">
    <text evidence="1">The sequence shown here is derived from an EMBL/GenBank/DDBJ whole genome shotgun (WGS) entry which is preliminary data.</text>
</comment>
<dbReference type="GO" id="GO:0009007">
    <property type="term" value="F:site-specific DNA-methyltransferase (adenine-specific) activity"/>
    <property type="evidence" value="ECO:0007669"/>
    <property type="project" value="InterPro"/>
</dbReference>
<evidence type="ECO:0000313" key="2">
    <source>
        <dbReference type="Proteomes" id="UP000639006"/>
    </source>
</evidence>
<proteinExistence type="predicted"/>
<keyword evidence="1" id="KW-0808">Transferase</keyword>
<name>A0A811TET9_9EURY</name>
<reference evidence="1" key="1">
    <citation type="submission" date="2020-10" db="EMBL/GenBank/DDBJ databases">
        <authorList>
            <person name="Hahn C.J."/>
            <person name="Laso-Perez R."/>
            <person name="Vulcano F."/>
            <person name="Vaziourakis K.-M."/>
            <person name="Stokke R."/>
            <person name="Steen I.H."/>
            <person name="Teske A."/>
            <person name="Boetius A."/>
            <person name="Liebeke M."/>
            <person name="Amann R."/>
            <person name="Knittel K."/>
        </authorList>
    </citation>
    <scope>NUCLEOTIDE SEQUENCE</scope>
    <source>
        <strain evidence="1">Gfbio:e3339647-f889-4370-9287-4fb5cb688e4c:AG392M11_GoMArc1</strain>
    </source>
</reference>
<dbReference type="GO" id="GO:0009307">
    <property type="term" value="P:DNA restriction-modification system"/>
    <property type="evidence" value="ECO:0007669"/>
    <property type="project" value="InterPro"/>
</dbReference>
<keyword evidence="1" id="KW-0489">Methyltransferase</keyword>
<evidence type="ECO:0000313" key="1">
    <source>
        <dbReference type="EMBL" id="CAD6493027.1"/>
    </source>
</evidence>
<accession>A0A811TET9</accession>
<dbReference type="GO" id="GO:0032259">
    <property type="term" value="P:methylation"/>
    <property type="evidence" value="ECO:0007669"/>
    <property type="project" value="UniProtKB-KW"/>
</dbReference>